<protein>
    <submittedName>
        <fullName evidence="1">Uncharacterized protein</fullName>
    </submittedName>
</protein>
<dbReference type="AlphaFoldDB" id="A0A919PZJ3"/>
<sequence length="168" mass="18315">MPRSRVDATVAALLDDTWIDEPSGVDFRGRLRERVNREHEVHRPIAERQIGGRLVASLDAPVAWAAGPAGTLTMLDMHAAPDPTEAVALGRVGGWHDPRIDRVLAHLDDRERAVAMAYAEGGDGMTWRLAAAAAGVDPKFATRVQTKLQREGRKLRERLNAAAGTVTR</sequence>
<evidence type="ECO:0000313" key="1">
    <source>
        <dbReference type="EMBL" id="GIG53236.1"/>
    </source>
</evidence>
<proteinExistence type="predicted"/>
<comment type="caution">
    <text evidence="1">The sequence shown here is derived from an EMBL/GenBank/DDBJ whole genome shotgun (WGS) entry which is preliminary data.</text>
</comment>
<dbReference type="EMBL" id="BONQ01000239">
    <property type="protein sequence ID" value="GIG53236.1"/>
    <property type="molecule type" value="Genomic_DNA"/>
</dbReference>
<dbReference type="Proteomes" id="UP000660611">
    <property type="component" value="Unassembled WGS sequence"/>
</dbReference>
<accession>A0A919PZJ3</accession>
<keyword evidence="2" id="KW-1185">Reference proteome</keyword>
<evidence type="ECO:0000313" key="2">
    <source>
        <dbReference type="Proteomes" id="UP000660611"/>
    </source>
</evidence>
<reference evidence="1" key="1">
    <citation type="submission" date="2021-01" db="EMBL/GenBank/DDBJ databases">
        <title>Whole genome shotgun sequence of Dactylosporangium siamense NBRC 106093.</title>
        <authorList>
            <person name="Komaki H."/>
            <person name="Tamura T."/>
        </authorList>
    </citation>
    <scope>NUCLEOTIDE SEQUENCE</scope>
    <source>
        <strain evidence="1">NBRC 106093</strain>
    </source>
</reference>
<gene>
    <name evidence="1" type="ORF">Dsi01nite_112770</name>
</gene>
<organism evidence="1 2">
    <name type="scientific">Dactylosporangium siamense</name>
    <dbReference type="NCBI Taxonomy" id="685454"/>
    <lineage>
        <taxon>Bacteria</taxon>
        <taxon>Bacillati</taxon>
        <taxon>Actinomycetota</taxon>
        <taxon>Actinomycetes</taxon>
        <taxon>Micromonosporales</taxon>
        <taxon>Micromonosporaceae</taxon>
        <taxon>Dactylosporangium</taxon>
    </lineage>
</organism>
<name>A0A919PZJ3_9ACTN</name>